<dbReference type="Gene3D" id="1.20.1420.30">
    <property type="entry name" value="NCX, central ion-binding region"/>
    <property type="match status" value="1"/>
</dbReference>
<dbReference type="AlphaFoldDB" id="A0ABD5PIT7"/>
<feature type="transmembrane region" description="Helical" evidence="5">
    <location>
        <begin position="257"/>
        <end position="280"/>
    </location>
</feature>
<proteinExistence type="predicted"/>
<protein>
    <submittedName>
        <fullName evidence="7">Calcium/sodium antiporter</fullName>
    </submittedName>
</protein>
<feature type="transmembrane region" description="Helical" evidence="5">
    <location>
        <begin position="32"/>
        <end position="51"/>
    </location>
</feature>
<evidence type="ECO:0000313" key="8">
    <source>
        <dbReference type="Proteomes" id="UP001595921"/>
    </source>
</evidence>
<dbReference type="EMBL" id="JBHSDS010000017">
    <property type="protein sequence ID" value="MFC4360623.1"/>
    <property type="molecule type" value="Genomic_DNA"/>
</dbReference>
<accession>A0ABD5PIT7</accession>
<dbReference type="InterPro" id="IPR044880">
    <property type="entry name" value="NCX_ion-bd_dom_sf"/>
</dbReference>
<name>A0ABD5PIT7_9EURY</name>
<comment type="caution">
    <text evidence="7">The sequence shown here is derived from an EMBL/GenBank/DDBJ whole genome shotgun (WGS) entry which is preliminary data.</text>
</comment>
<evidence type="ECO:0000256" key="3">
    <source>
        <dbReference type="ARBA" id="ARBA00022989"/>
    </source>
</evidence>
<feature type="transmembrane region" description="Helical" evidence="5">
    <location>
        <begin position="292"/>
        <end position="308"/>
    </location>
</feature>
<dbReference type="NCBIfam" id="TIGR00367">
    <property type="entry name" value="calcium/sodium antiporter"/>
    <property type="match status" value="1"/>
</dbReference>
<feature type="transmembrane region" description="Helical" evidence="5">
    <location>
        <begin position="71"/>
        <end position="95"/>
    </location>
</feature>
<feature type="domain" description="Sodium/calcium exchanger membrane region" evidence="6">
    <location>
        <begin position="194"/>
        <end position="331"/>
    </location>
</feature>
<feature type="transmembrane region" description="Helical" evidence="5">
    <location>
        <begin position="107"/>
        <end position="124"/>
    </location>
</feature>
<keyword evidence="8" id="KW-1185">Reference proteome</keyword>
<keyword evidence="3 5" id="KW-1133">Transmembrane helix</keyword>
<dbReference type="Pfam" id="PF01699">
    <property type="entry name" value="Na_Ca_ex"/>
    <property type="match status" value="2"/>
</dbReference>
<evidence type="ECO:0000256" key="5">
    <source>
        <dbReference type="SAM" id="Phobius"/>
    </source>
</evidence>
<dbReference type="PANTHER" id="PTHR10846:SF8">
    <property type="entry name" value="INNER MEMBRANE PROTEIN YRBG"/>
    <property type="match status" value="1"/>
</dbReference>
<feature type="transmembrane region" description="Helical" evidence="5">
    <location>
        <begin position="228"/>
        <end position="250"/>
    </location>
</feature>
<gene>
    <name evidence="7" type="ORF">ACFO0N_22005</name>
</gene>
<dbReference type="InterPro" id="IPR004837">
    <property type="entry name" value="NaCa_Exmemb"/>
</dbReference>
<evidence type="ECO:0000259" key="6">
    <source>
        <dbReference type="Pfam" id="PF01699"/>
    </source>
</evidence>
<evidence type="ECO:0000313" key="7">
    <source>
        <dbReference type="EMBL" id="MFC4360623.1"/>
    </source>
</evidence>
<dbReference type="InterPro" id="IPR004481">
    <property type="entry name" value="K/Na/Ca-exchanger"/>
</dbReference>
<feature type="transmembrane region" description="Helical" evidence="5">
    <location>
        <begin position="315"/>
        <end position="333"/>
    </location>
</feature>
<dbReference type="RefSeq" id="WP_267620995.1">
    <property type="nucleotide sequence ID" value="NZ_JAODIW010000005.1"/>
</dbReference>
<evidence type="ECO:0000256" key="1">
    <source>
        <dbReference type="ARBA" id="ARBA00004141"/>
    </source>
</evidence>
<evidence type="ECO:0000256" key="4">
    <source>
        <dbReference type="ARBA" id="ARBA00023136"/>
    </source>
</evidence>
<keyword evidence="4 5" id="KW-0472">Membrane</keyword>
<feature type="transmembrane region" description="Helical" evidence="5">
    <location>
        <begin position="130"/>
        <end position="148"/>
    </location>
</feature>
<organism evidence="7 8">
    <name type="scientific">Halobium salinum</name>
    <dbReference type="NCBI Taxonomy" id="1364940"/>
    <lineage>
        <taxon>Archaea</taxon>
        <taxon>Methanobacteriati</taxon>
        <taxon>Methanobacteriota</taxon>
        <taxon>Stenosarchaea group</taxon>
        <taxon>Halobacteria</taxon>
        <taxon>Halobacteriales</taxon>
        <taxon>Haloferacaceae</taxon>
        <taxon>Halobium</taxon>
    </lineage>
</organism>
<reference evidence="7 8" key="1">
    <citation type="journal article" date="2019" name="Int. J. Syst. Evol. Microbiol.">
        <title>The Global Catalogue of Microorganisms (GCM) 10K type strain sequencing project: providing services to taxonomists for standard genome sequencing and annotation.</title>
        <authorList>
            <consortium name="The Broad Institute Genomics Platform"/>
            <consortium name="The Broad Institute Genome Sequencing Center for Infectious Disease"/>
            <person name="Wu L."/>
            <person name="Ma J."/>
        </authorList>
    </citation>
    <scope>NUCLEOTIDE SEQUENCE [LARGE SCALE GENOMIC DNA]</scope>
    <source>
        <strain evidence="7 8">CGMCC 1.12553</strain>
    </source>
</reference>
<sequence>MAFVYIDVLLFLGSLVVLLKASDVFTSATARIGLAFGVSPFIIGATVVAGGTSLPELVSSMLAVVRDAPSIVVGNAVGSNIANIFVILGVAAIVGERIRIERELIRVDLPVLVASAVFLLVAIWNSPFVWYEGLLAIVLLAVYVHFTLARPARFDETVEELVEEHSTEEVDVASLANTELGQATAETRVGFRTYGVLFISLVLVFLAADGVVRSIIAIAGTLDIGPEIVAITAVGLGTSLPEIAVSITAVRRGEPEIAVGNVLGSNVFNSLAVVGIPSLFSPLVIPASVREYALPVLVAATVLYYFITQDREITRWEGAVLVVLYGVFLLNLVELV</sequence>
<comment type="subcellular location">
    <subcellularLocation>
        <location evidence="1">Membrane</location>
        <topology evidence="1">Multi-pass membrane protein</topology>
    </subcellularLocation>
</comment>
<dbReference type="GO" id="GO:0016020">
    <property type="term" value="C:membrane"/>
    <property type="evidence" value="ECO:0007669"/>
    <property type="project" value="UniProtKB-SubCell"/>
</dbReference>
<dbReference type="Proteomes" id="UP001595921">
    <property type="component" value="Unassembled WGS sequence"/>
</dbReference>
<feature type="domain" description="Sodium/calcium exchanger membrane region" evidence="6">
    <location>
        <begin position="8"/>
        <end position="147"/>
    </location>
</feature>
<evidence type="ECO:0000256" key="2">
    <source>
        <dbReference type="ARBA" id="ARBA00022692"/>
    </source>
</evidence>
<feature type="transmembrane region" description="Helical" evidence="5">
    <location>
        <begin position="6"/>
        <end position="25"/>
    </location>
</feature>
<dbReference type="PANTHER" id="PTHR10846">
    <property type="entry name" value="SODIUM/POTASSIUM/CALCIUM EXCHANGER"/>
    <property type="match status" value="1"/>
</dbReference>
<keyword evidence="2 5" id="KW-0812">Transmembrane</keyword>
<feature type="transmembrane region" description="Helical" evidence="5">
    <location>
        <begin position="196"/>
        <end position="222"/>
    </location>
</feature>